<dbReference type="Proteomes" id="UP000244880">
    <property type="component" value="Unassembled WGS sequence"/>
</dbReference>
<dbReference type="AlphaFoldDB" id="A0A2R8BBL8"/>
<name>A0A2R8BBL8_9RHOB</name>
<dbReference type="RefSeq" id="WP_108827536.1">
    <property type="nucleotide sequence ID" value="NZ_OMOR01000001.1"/>
</dbReference>
<dbReference type="OrthoDB" id="7874397at2"/>
<evidence type="ECO:0000313" key="3">
    <source>
        <dbReference type="Proteomes" id="UP000244880"/>
    </source>
</evidence>
<gene>
    <name evidence="2" type="ORF">ASD8599_01041</name>
</gene>
<dbReference type="EMBL" id="OMOR01000001">
    <property type="protein sequence ID" value="SPH20306.1"/>
    <property type="molecule type" value="Genomic_DNA"/>
</dbReference>
<protein>
    <submittedName>
        <fullName evidence="2">Uncharacterized protein</fullName>
    </submittedName>
</protein>
<keyword evidence="3" id="KW-1185">Reference proteome</keyword>
<evidence type="ECO:0000313" key="2">
    <source>
        <dbReference type="EMBL" id="SPH20306.1"/>
    </source>
</evidence>
<reference evidence="2 3" key="1">
    <citation type="submission" date="2018-03" db="EMBL/GenBank/DDBJ databases">
        <authorList>
            <person name="Keele B.F."/>
        </authorList>
    </citation>
    <scope>NUCLEOTIDE SEQUENCE [LARGE SCALE GENOMIC DNA]</scope>
    <source>
        <strain evidence="2 3">CECT 8599</strain>
    </source>
</reference>
<proteinExistence type="predicted"/>
<organism evidence="2 3">
    <name type="scientific">Ascidiaceihabitans donghaensis</name>
    <dbReference type="NCBI Taxonomy" id="1510460"/>
    <lineage>
        <taxon>Bacteria</taxon>
        <taxon>Pseudomonadati</taxon>
        <taxon>Pseudomonadota</taxon>
        <taxon>Alphaproteobacteria</taxon>
        <taxon>Rhodobacterales</taxon>
        <taxon>Paracoccaceae</taxon>
        <taxon>Ascidiaceihabitans</taxon>
    </lineage>
</organism>
<accession>A0A2R8BBL8</accession>
<sequence>MTHVHAPRGGAPVGFITELDGVEAASVIYLRLWSDGPKGKHAVRQDFENSLGKMRGQKALASFEDLYGLCALHGRRPLMRHAVNCKCVGADEACFANFIAAAATGQREDAMMIATLLVRPDFAPVITGLARDFGLTLMRMNVHAPQTMTSASKGQPRSDLPAQQPVTLH</sequence>
<feature type="region of interest" description="Disordered" evidence="1">
    <location>
        <begin position="147"/>
        <end position="169"/>
    </location>
</feature>
<evidence type="ECO:0000256" key="1">
    <source>
        <dbReference type="SAM" id="MobiDB-lite"/>
    </source>
</evidence>